<protein>
    <submittedName>
        <fullName evidence="1">Uncharacterized protein</fullName>
    </submittedName>
</protein>
<evidence type="ECO:0000313" key="2">
    <source>
        <dbReference type="Proteomes" id="UP001497700"/>
    </source>
</evidence>
<reference evidence="1 2" key="1">
    <citation type="journal article" date="2022" name="New Phytol.">
        <title>Ecological generalism drives hyperdiversity of secondary metabolite gene clusters in xylarialean endophytes.</title>
        <authorList>
            <person name="Franco M.E.E."/>
            <person name="Wisecaver J.H."/>
            <person name="Arnold A.E."/>
            <person name="Ju Y.M."/>
            <person name="Slot J.C."/>
            <person name="Ahrendt S."/>
            <person name="Moore L.P."/>
            <person name="Eastman K.E."/>
            <person name="Scott K."/>
            <person name="Konkel Z."/>
            <person name="Mondo S.J."/>
            <person name="Kuo A."/>
            <person name="Hayes R.D."/>
            <person name="Haridas S."/>
            <person name="Andreopoulos B."/>
            <person name="Riley R."/>
            <person name="LaButti K."/>
            <person name="Pangilinan J."/>
            <person name="Lipzen A."/>
            <person name="Amirebrahimi M."/>
            <person name="Yan J."/>
            <person name="Adam C."/>
            <person name="Keymanesh K."/>
            <person name="Ng V."/>
            <person name="Louie K."/>
            <person name="Northen T."/>
            <person name="Drula E."/>
            <person name="Henrissat B."/>
            <person name="Hsieh H.M."/>
            <person name="Youens-Clark K."/>
            <person name="Lutzoni F."/>
            <person name="Miadlikowska J."/>
            <person name="Eastwood D.C."/>
            <person name="Hamelin R.C."/>
            <person name="Grigoriev I.V."/>
            <person name="U'Ren J.M."/>
        </authorList>
    </citation>
    <scope>NUCLEOTIDE SEQUENCE [LARGE SCALE GENOMIC DNA]</scope>
    <source>
        <strain evidence="1 2">CBS 119005</strain>
    </source>
</reference>
<sequence>MFFIPFFFFWLFEMSVGKLPFICDLGHFPKEPHDRTTNAGHWQSHSSIQARLSLHFWLSGPGPRVVFTLGPQHLSVSISVQTIDTPYQHSHISISQVWLDIDLACGARVVLTVLIEAVRLARSPFLPSHCPENSS</sequence>
<accession>A0ACB9YR21</accession>
<dbReference type="EMBL" id="MU393540">
    <property type="protein sequence ID" value="KAI4861846.1"/>
    <property type="molecule type" value="Genomic_DNA"/>
</dbReference>
<keyword evidence="2" id="KW-1185">Reference proteome</keyword>
<comment type="caution">
    <text evidence="1">The sequence shown here is derived from an EMBL/GenBank/DDBJ whole genome shotgun (WGS) entry which is preliminary data.</text>
</comment>
<proteinExistence type="predicted"/>
<gene>
    <name evidence="1" type="ORF">F4820DRAFT_47954</name>
</gene>
<dbReference type="Proteomes" id="UP001497700">
    <property type="component" value="Unassembled WGS sequence"/>
</dbReference>
<evidence type="ECO:0000313" key="1">
    <source>
        <dbReference type="EMBL" id="KAI4861846.1"/>
    </source>
</evidence>
<name>A0ACB9YR21_9PEZI</name>
<organism evidence="1 2">
    <name type="scientific">Hypoxylon rubiginosum</name>
    <dbReference type="NCBI Taxonomy" id="110542"/>
    <lineage>
        <taxon>Eukaryota</taxon>
        <taxon>Fungi</taxon>
        <taxon>Dikarya</taxon>
        <taxon>Ascomycota</taxon>
        <taxon>Pezizomycotina</taxon>
        <taxon>Sordariomycetes</taxon>
        <taxon>Xylariomycetidae</taxon>
        <taxon>Xylariales</taxon>
        <taxon>Hypoxylaceae</taxon>
        <taxon>Hypoxylon</taxon>
    </lineage>
</organism>